<accession>A0AAV2D821</accession>
<evidence type="ECO:0000313" key="3">
    <source>
        <dbReference type="Proteomes" id="UP001497516"/>
    </source>
</evidence>
<gene>
    <name evidence="2" type="ORF">LTRI10_LOCUS12180</name>
</gene>
<evidence type="ECO:0000313" key="2">
    <source>
        <dbReference type="EMBL" id="CAL1369717.1"/>
    </source>
</evidence>
<keyword evidence="3" id="KW-1185">Reference proteome</keyword>
<evidence type="ECO:0000256" key="1">
    <source>
        <dbReference type="SAM" id="MobiDB-lite"/>
    </source>
</evidence>
<protein>
    <submittedName>
        <fullName evidence="2">Uncharacterized protein</fullName>
    </submittedName>
</protein>
<dbReference type="AlphaFoldDB" id="A0AAV2D821"/>
<name>A0AAV2D821_9ROSI</name>
<dbReference type="EMBL" id="OZ034815">
    <property type="protein sequence ID" value="CAL1369717.1"/>
    <property type="molecule type" value="Genomic_DNA"/>
</dbReference>
<reference evidence="2 3" key="1">
    <citation type="submission" date="2024-04" db="EMBL/GenBank/DDBJ databases">
        <authorList>
            <person name="Fracassetti M."/>
        </authorList>
    </citation>
    <scope>NUCLEOTIDE SEQUENCE [LARGE SCALE GENOMIC DNA]</scope>
</reference>
<feature type="region of interest" description="Disordered" evidence="1">
    <location>
        <begin position="1"/>
        <end position="47"/>
    </location>
</feature>
<dbReference type="Proteomes" id="UP001497516">
    <property type="component" value="Chromosome 2"/>
</dbReference>
<proteinExistence type="predicted"/>
<organism evidence="2 3">
    <name type="scientific">Linum trigynum</name>
    <dbReference type="NCBI Taxonomy" id="586398"/>
    <lineage>
        <taxon>Eukaryota</taxon>
        <taxon>Viridiplantae</taxon>
        <taxon>Streptophyta</taxon>
        <taxon>Embryophyta</taxon>
        <taxon>Tracheophyta</taxon>
        <taxon>Spermatophyta</taxon>
        <taxon>Magnoliopsida</taxon>
        <taxon>eudicotyledons</taxon>
        <taxon>Gunneridae</taxon>
        <taxon>Pentapetalae</taxon>
        <taxon>rosids</taxon>
        <taxon>fabids</taxon>
        <taxon>Malpighiales</taxon>
        <taxon>Linaceae</taxon>
        <taxon>Linum</taxon>
    </lineage>
</organism>
<sequence>MSLVKTEQTRGAPLPSPLAPITSSVRVPRHHHLSPLPSAASRRNPCHHSTLVDLGSSCWRALAPANPATSPWVSMNP</sequence>